<evidence type="ECO:0000259" key="8">
    <source>
        <dbReference type="PROSITE" id="PS50110"/>
    </source>
</evidence>
<evidence type="ECO:0000256" key="4">
    <source>
        <dbReference type="ARBA" id="ARBA00023125"/>
    </source>
</evidence>
<feature type="domain" description="Response regulatory" evidence="8">
    <location>
        <begin position="6"/>
        <end position="119"/>
    </location>
</feature>
<dbReference type="SUPFAM" id="SSF52172">
    <property type="entry name" value="CheY-like"/>
    <property type="match status" value="1"/>
</dbReference>
<evidence type="ECO:0000256" key="1">
    <source>
        <dbReference type="ARBA" id="ARBA00022553"/>
    </source>
</evidence>
<protein>
    <submittedName>
        <fullName evidence="10">Two-component system response regulator BaeR</fullName>
    </submittedName>
</protein>
<dbReference type="GO" id="GO:0032993">
    <property type="term" value="C:protein-DNA complex"/>
    <property type="evidence" value="ECO:0007669"/>
    <property type="project" value="TreeGrafter"/>
</dbReference>
<feature type="domain" description="OmpR/PhoB-type" evidence="9">
    <location>
        <begin position="128"/>
        <end position="227"/>
    </location>
</feature>
<dbReference type="CDD" id="cd00383">
    <property type="entry name" value="trans_reg_C"/>
    <property type="match status" value="1"/>
</dbReference>
<keyword evidence="1 6" id="KW-0597">Phosphoprotein</keyword>
<sequence>MTQADHILIVEDEVVLADLIKEYLEHSGFAVTMLHEGSHAVETILELSPDLVVLDLMLPGKDGLAIAREVRDQSDVPIIMETAKLEEIDRLLGLELGADDYLCKPFSPRELVARVKAVLRRTKVRSLEQSLPQHGLTFDEDKWTACLEGHALDLTRREFQLLRILSNHPGRVYSRAQLLDLVFSDNLDMVDRTIDSHIKNIRIKVKAIAPGMDLIRSIYGIGYAFGD</sequence>
<evidence type="ECO:0000259" key="9">
    <source>
        <dbReference type="PROSITE" id="PS51755"/>
    </source>
</evidence>
<dbReference type="EMBL" id="PKUQ01000022">
    <property type="protein sequence ID" value="PLW76871.1"/>
    <property type="molecule type" value="Genomic_DNA"/>
</dbReference>
<feature type="DNA-binding region" description="OmpR/PhoB-type" evidence="7">
    <location>
        <begin position="128"/>
        <end position="227"/>
    </location>
</feature>
<dbReference type="GO" id="GO:0005829">
    <property type="term" value="C:cytosol"/>
    <property type="evidence" value="ECO:0007669"/>
    <property type="project" value="TreeGrafter"/>
</dbReference>
<dbReference type="InterPro" id="IPR001867">
    <property type="entry name" value="OmpR/PhoB-type_DNA-bd"/>
</dbReference>
<dbReference type="FunFam" id="3.40.50.2300:FF:000001">
    <property type="entry name" value="DNA-binding response regulator PhoB"/>
    <property type="match status" value="1"/>
</dbReference>
<keyword evidence="5" id="KW-0804">Transcription</keyword>
<organism evidence="10 11">
    <name type="scientific">Cohaesibacter celericrescens</name>
    <dbReference type="NCBI Taxonomy" id="2067669"/>
    <lineage>
        <taxon>Bacteria</taxon>
        <taxon>Pseudomonadati</taxon>
        <taxon>Pseudomonadota</taxon>
        <taxon>Alphaproteobacteria</taxon>
        <taxon>Hyphomicrobiales</taxon>
        <taxon>Cohaesibacteraceae</taxon>
    </lineage>
</organism>
<dbReference type="Pfam" id="PF00072">
    <property type="entry name" value="Response_reg"/>
    <property type="match status" value="1"/>
</dbReference>
<dbReference type="Gene3D" id="1.10.10.10">
    <property type="entry name" value="Winged helix-like DNA-binding domain superfamily/Winged helix DNA-binding domain"/>
    <property type="match status" value="1"/>
</dbReference>
<dbReference type="PROSITE" id="PS51755">
    <property type="entry name" value="OMPR_PHOB"/>
    <property type="match status" value="1"/>
</dbReference>
<reference evidence="10 11" key="1">
    <citation type="submission" date="2018-01" db="EMBL/GenBank/DDBJ databases">
        <title>The draft genome sequence of Cohaesibacter sp. H1304.</title>
        <authorList>
            <person name="Wang N.-N."/>
            <person name="Du Z.-J."/>
        </authorList>
    </citation>
    <scope>NUCLEOTIDE SEQUENCE [LARGE SCALE GENOMIC DNA]</scope>
    <source>
        <strain evidence="10 11">H1304</strain>
    </source>
</reference>
<dbReference type="PANTHER" id="PTHR48111:SF4">
    <property type="entry name" value="DNA-BINDING DUAL TRANSCRIPTIONAL REGULATOR OMPR"/>
    <property type="match status" value="1"/>
</dbReference>
<dbReference type="RefSeq" id="WP_101534159.1">
    <property type="nucleotide sequence ID" value="NZ_PKUQ01000022.1"/>
</dbReference>
<dbReference type="GO" id="GO:0000976">
    <property type="term" value="F:transcription cis-regulatory region binding"/>
    <property type="evidence" value="ECO:0007669"/>
    <property type="project" value="TreeGrafter"/>
</dbReference>
<keyword evidence="11" id="KW-1185">Reference proteome</keyword>
<dbReference type="InterPro" id="IPR036388">
    <property type="entry name" value="WH-like_DNA-bd_sf"/>
</dbReference>
<evidence type="ECO:0000256" key="7">
    <source>
        <dbReference type="PROSITE-ProRule" id="PRU01091"/>
    </source>
</evidence>
<dbReference type="Proteomes" id="UP000234881">
    <property type="component" value="Unassembled WGS sequence"/>
</dbReference>
<evidence type="ECO:0000313" key="10">
    <source>
        <dbReference type="EMBL" id="PLW76871.1"/>
    </source>
</evidence>
<evidence type="ECO:0000256" key="3">
    <source>
        <dbReference type="ARBA" id="ARBA00023015"/>
    </source>
</evidence>
<evidence type="ECO:0000256" key="6">
    <source>
        <dbReference type="PROSITE-ProRule" id="PRU00169"/>
    </source>
</evidence>
<dbReference type="SMART" id="SM00448">
    <property type="entry name" value="REC"/>
    <property type="match status" value="1"/>
</dbReference>
<dbReference type="Gene3D" id="3.40.50.2300">
    <property type="match status" value="1"/>
</dbReference>
<dbReference type="InterPro" id="IPR011006">
    <property type="entry name" value="CheY-like_superfamily"/>
</dbReference>
<keyword evidence="4 7" id="KW-0238">DNA-binding</keyword>
<dbReference type="GO" id="GO:0006355">
    <property type="term" value="P:regulation of DNA-templated transcription"/>
    <property type="evidence" value="ECO:0007669"/>
    <property type="project" value="InterPro"/>
</dbReference>
<evidence type="ECO:0000256" key="5">
    <source>
        <dbReference type="ARBA" id="ARBA00023163"/>
    </source>
</evidence>
<comment type="caution">
    <text evidence="10">The sequence shown here is derived from an EMBL/GenBank/DDBJ whole genome shotgun (WGS) entry which is preliminary data.</text>
</comment>
<accession>A0A2N5XQS2</accession>
<dbReference type="SUPFAM" id="SSF46894">
    <property type="entry name" value="C-terminal effector domain of the bipartite response regulators"/>
    <property type="match status" value="1"/>
</dbReference>
<evidence type="ECO:0000256" key="2">
    <source>
        <dbReference type="ARBA" id="ARBA00023012"/>
    </source>
</evidence>
<dbReference type="SMART" id="SM00862">
    <property type="entry name" value="Trans_reg_C"/>
    <property type="match status" value="1"/>
</dbReference>
<dbReference type="InterPro" id="IPR039420">
    <property type="entry name" value="WalR-like"/>
</dbReference>
<dbReference type="OrthoDB" id="9801602at2"/>
<proteinExistence type="predicted"/>
<dbReference type="PROSITE" id="PS50110">
    <property type="entry name" value="RESPONSE_REGULATORY"/>
    <property type="match status" value="1"/>
</dbReference>
<keyword evidence="3" id="KW-0805">Transcription regulation</keyword>
<dbReference type="InterPro" id="IPR016032">
    <property type="entry name" value="Sig_transdc_resp-reg_C-effctor"/>
</dbReference>
<dbReference type="Pfam" id="PF00486">
    <property type="entry name" value="Trans_reg_C"/>
    <property type="match status" value="1"/>
</dbReference>
<dbReference type="AlphaFoldDB" id="A0A2N5XQS2"/>
<gene>
    <name evidence="10" type="ORF">C0081_12495</name>
</gene>
<evidence type="ECO:0000313" key="11">
    <source>
        <dbReference type="Proteomes" id="UP000234881"/>
    </source>
</evidence>
<dbReference type="GO" id="GO:0000156">
    <property type="term" value="F:phosphorelay response regulator activity"/>
    <property type="evidence" value="ECO:0007669"/>
    <property type="project" value="TreeGrafter"/>
</dbReference>
<dbReference type="InterPro" id="IPR001789">
    <property type="entry name" value="Sig_transdc_resp-reg_receiver"/>
</dbReference>
<dbReference type="PANTHER" id="PTHR48111">
    <property type="entry name" value="REGULATOR OF RPOS"/>
    <property type="match status" value="1"/>
</dbReference>
<feature type="modified residue" description="4-aspartylphosphate" evidence="6">
    <location>
        <position position="55"/>
    </location>
</feature>
<dbReference type="Gene3D" id="6.10.250.690">
    <property type="match status" value="1"/>
</dbReference>
<keyword evidence="2" id="KW-0902">Two-component regulatory system</keyword>
<name>A0A2N5XQS2_9HYPH</name>